<dbReference type="InterPro" id="IPR002550">
    <property type="entry name" value="CNNM"/>
</dbReference>
<feature type="transmembrane region" description="Helical" evidence="8">
    <location>
        <begin position="139"/>
        <end position="159"/>
    </location>
</feature>
<evidence type="ECO:0000256" key="6">
    <source>
        <dbReference type="ARBA" id="ARBA00023136"/>
    </source>
</evidence>
<keyword evidence="6 8" id="KW-0472">Membrane</keyword>
<dbReference type="InterPro" id="IPR046342">
    <property type="entry name" value="CBS_dom_sf"/>
</dbReference>
<gene>
    <name evidence="10" type="ORF">H4075_00565</name>
</gene>
<dbReference type="RefSeq" id="WP_182803156.1">
    <property type="nucleotide sequence ID" value="NZ_CP060007.1"/>
</dbReference>
<feature type="domain" description="CBS" evidence="9">
    <location>
        <begin position="272"/>
        <end position="332"/>
    </location>
</feature>
<feature type="transmembrane region" description="Helical" evidence="8">
    <location>
        <begin position="58"/>
        <end position="77"/>
    </location>
</feature>
<evidence type="ECO:0000256" key="3">
    <source>
        <dbReference type="ARBA" id="ARBA00022737"/>
    </source>
</evidence>
<dbReference type="AlphaFoldDB" id="A0A7G5XGW9"/>
<dbReference type="Gene3D" id="3.10.580.10">
    <property type="entry name" value="CBS-domain"/>
    <property type="match status" value="1"/>
</dbReference>
<dbReference type="Proteomes" id="UP000515344">
    <property type="component" value="Chromosome"/>
</dbReference>
<dbReference type="Pfam" id="PF00571">
    <property type="entry name" value="CBS"/>
    <property type="match status" value="2"/>
</dbReference>
<accession>A0A7G5XGW9</accession>
<evidence type="ECO:0000256" key="2">
    <source>
        <dbReference type="ARBA" id="ARBA00022692"/>
    </source>
</evidence>
<dbReference type="Pfam" id="PF03471">
    <property type="entry name" value="CorC_HlyC"/>
    <property type="match status" value="1"/>
</dbReference>
<dbReference type="GO" id="GO:0005886">
    <property type="term" value="C:plasma membrane"/>
    <property type="evidence" value="ECO:0007669"/>
    <property type="project" value="TreeGrafter"/>
</dbReference>
<dbReference type="Gene3D" id="3.30.465.10">
    <property type="match status" value="1"/>
</dbReference>
<protein>
    <submittedName>
        <fullName evidence="10">HlyC/CorC family transporter</fullName>
    </submittedName>
</protein>
<evidence type="ECO:0000313" key="11">
    <source>
        <dbReference type="Proteomes" id="UP000515344"/>
    </source>
</evidence>
<evidence type="ECO:0000259" key="9">
    <source>
        <dbReference type="PROSITE" id="PS51371"/>
    </source>
</evidence>
<dbReference type="PANTHER" id="PTHR22777">
    <property type="entry name" value="HEMOLYSIN-RELATED"/>
    <property type="match status" value="1"/>
</dbReference>
<comment type="subcellular location">
    <subcellularLocation>
        <location evidence="1">Membrane</location>
        <topology evidence="1">Multi-pass membrane protein</topology>
    </subcellularLocation>
</comment>
<evidence type="ECO:0000256" key="7">
    <source>
        <dbReference type="PROSITE-ProRule" id="PRU00703"/>
    </source>
</evidence>
<dbReference type="InterPro" id="IPR036318">
    <property type="entry name" value="FAD-bd_PCMH-like_sf"/>
</dbReference>
<dbReference type="EMBL" id="CP060007">
    <property type="protein sequence ID" value="QNA44722.1"/>
    <property type="molecule type" value="Genomic_DNA"/>
</dbReference>
<keyword evidence="5 7" id="KW-0129">CBS domain</keyword>
<evidence type="ECO:0000256" key="8">
    <source>
        <dbReference type="SAM" id="Phobius"/>
    </source>
</evidence>
<dbReference type="SMART" id="SM00116">
    <property type="entry name" value="CBS"/>
    <property type="match status" value="2"/>
</dbReference>
<keyword evidence="3" id="KW-0677">Repeat</keyword>
<organism evidence="10 11">
    <name type="scientific">Lacibacter sediminis</name>
    <dbReference type="NCBI Taxonomy" id="2760713"/>
    <lineage>
        <taxon>Bacteria</taxon>
        <taxon>Pseudomonadati</taxon>
        <taxon>Bacteroidota</taxon>
        <taxon>Chitinophagia</taxon>
        <taxon>Chitinophagales</taxon>
        <taxon>Chitinophagaceae</taxon>
        <taxon>Lacibacter</taxon>
    </lineage>
</organism>
<dbReference type="KEGG" id="lacs:H4075_00565"/>
<dbReference type="InterPro" id="IPR044751">
    <property type="entry name" value="Ion_transp-like_CBS"/>
</dbReference>
<keyword evidence="4 8" id="KW-1133">Transmembrane helix</keyword>
<feature type="transmembrane region" description="Helical" evidence="8">
    <location>
        <begin position="97"/>
        <end position="118"/>
    </location>
</feature>
<keyword evidence="11" id="KW-1185">Reference proteome</keyword>
<dbReference type="CDD" id="cd04590">
    <property type="entry name" value="CBS_pair_CorC_HlyC_assoc"/>
    <property type="match status" value="1"/>
</dbReference>
<dbReference type="PROSITE" id="PS51371">
    <property type="entry name" value="CBS"/>
    <property type="match status" value="1"/>
</dbReference>
<proteinExistence type="predicted"/>
<dbReference type="InterPro" id="IPR000644">
    <property type="entry name" value="CBS_dom"/>
</dbReference>
<reference evidence="11" key="1">
    <citation type="submission" date="2020-08" db="EMBL/GenBank/DDBJ databases">
        <title>Lacibacter sp. S13-6-6 genome sequencing.</title>
        <authorList>
            <person name="Jin L."/>
        </authorList>
    </citation>
    <scope>NUCLEOTIDE SEQUENCE [LARGE SCALE GENOMIC DNA]</scope>
    <source>
        <strain evidence="11">S13-6-6</strain>
    </source>
</reference>
<dbReference type="Pfam" id="PF01595">
    <property type="entry name" value="CNNM"/>
    <property type="match status" value="1"/>
</dbReference>
<name>A0A7G5XGW9_9BACT</name>
<feature type="transmembrane region" description="Helical" evidence="8">
    <location>
        <begin position="6"/>
        <end position="29"/>
    </location>
</feature>
<dbReference type="PANTHER" id="PTHR22777:SF17">
    <property type="entry name" value="UPF0053 PROTEIN SLL0260"/>
    <property type="match status" value="1"/>
</dbReference>
<evidence type="ECO:0000256" key="5">
    <source>
        <dbReference type="ARBA" id="ARBA00023122"/>
    </source>
</evidence>
<sequence>MNWVLIIWIGVSMLFVGFFAGLQTAFGSLNRFSVELKKKQGVASGRILSFFIENQSRFIGALLVAVTLSLVVFVLLVNRFFDPLWKQMPTPIRNSAFLRITIELFTSGLLALLIQVVFKAIFRKKSNSVLSFFARIVSLLYSIFSPVASLFVGLAEWILKYLFDVRISDKKEAFTKVDLEHFIQQGKDDNEESQDINTELFENALSLPGVKVRECLIPRKEIVGVESSASVEEVKQKFVETKLSKLIVYEGNIDNILGYVHQLDLFRKPEDIKSILLPIPAVPESMGLTDLISQFTRERKSIAWVVDEFGGTSGIVTMEDLLEEIFGEIQDEYDTEEFVEKQLSDNEFIFSGRLETDYLSEKYNLEFKEESDAETLSGYIVEHHETIPVAKERIIIDDYEFDILSVSETRIETVKMKVLR</sequence>
<dbReference type="InterPro" id="IPR005170">
    <property type="entry name" value="Transptr-assoc_dom"/>
</dbReference>
<evidence type="ECO:0000256" key="4">
    <source>
        <dbReference type="ARBA" id="ARBA00022989"/>
    </source>
</evidence>
<dbReference type="SUPFAM" id="SSF54631">
    <property type="entry name" value="CBS-domain pair"/>
    <property type="match status" value="1"/>
</dbReference>
<keyword evidence="2 8" id="KW-0812">Transmembrane</keyword>
<dbReference type="SMART" id="SM01091">
    <property type="entry name" value="CorC_HlyC"/>
    <property type="match status" value="1"/>
</dbReference>
<dbReference type="InterPro" id="IPR016169">
    <property type="entry name" value="FAD-bd_PCMH_sub2"/>
</dbReference>
<evidence type="ECO:0000256" key="1">
    <source>
        <dbReference type="ARBA" id="ARBA00004141"/>
    </source>
</evidence>
<evidence type="ECO:0000313" key="10">
    <source>
        <dbReference type="EMBL" id="QNA44722.1"/>
    </source>
</evidence>
<dbReference type="SUPFAM" id="SSF56176">
    <property type="entry name" value="FAD-binding/transporter-associated domain-like"/>
    <property type="match status" value="1"/>
</dbReference>
<dbReference type="GO" id="GO:0050660">
    <property type="term" value="F:flavin adenine dinucleotide binding"/>
    <property type="evidence" value="ECO:0007669"/>
    <property type="project" value="InterPro"/>
</dbReference>